<feature type="transmembrane region" description="Helical" evidence="2">
    <location>
        <begin position="102"/>
        <end position="120"/>
    </location>
</feature>
<keyword evidence="4" id="KW-1185">Reference proteome</keyword>
<keyword evidence="2" id="KW-1133">Transmembrane helix</keyword>
<dbReference type="PANTHER" id="PTHR11388:SF142">
    <property type="entry name" value="SOLUTE CARRIER ORGANIC ANION TRANSPORTER FAMILY MEMBER 5A1"/>
    <property type="match status" value="1"/>
</dbReference>
<evidence type="ECO:0000256" key="2">
    <source>
        <dbReference type="SAM" id="Phobius"/>
    </source>
</evidence>
<dbReference type="InterPro" id="IPR004156">
    <property type="entry name" value="OATP"/>
</dbReference>
<comment type="caution">
    <text evidence="3">The sequence shown here is derived from an EMBL/GenBank/DDBJ whole genome shotgun (WGS) entry which is preliminary data.</text>
</comment>
<keyword evidence="2" id="KW-0472">Membrane</keyword>
<sequence length="275" mass="31625">MDVQNMKYSEMQKLAKQVGIKANMKFARLKTALIEYYQQENKENSSTTPTLKEEQMMEKTEEEIAITVQTSPKNEEKIELLEEKPAIKGKRKAKSVHEEEKSFALGLQFVILRLFAYIPAPIMFGNTIDTSCLVWNTKCGNHGSCLLYDIVQFRYKYVGVSAGLKCLGAILFFSVWVLMYIRDKEDTGTITVRDIFNSVSSVERMDLDYDQRHYKHPKDKSEVKHSGDGESDKQFIEPDQWNRKLKYRHKSSEAGDVVPCEPTVFSSMLDTESTV</sequence>
<dbReference type="PANTHER" id="PTHR11388">
    <property type="entry name" value="ORGANIC ANION TRANSPORTER"/>
    <property type="match status" value="1"/>
</dbReference>
<dbReference type="GO" id="GO:0016323">
    <property type="term" value="C:basolateral plasma membrane"/>
    <property type="evidence" value="ECO:0007669"/>
    <property type="project" value="TreeGrafter"/>
</dbReference>
<name>A0A8B6FZP9_MYTGA</name>
<dbReference type="OrthoDB" id="5062115at2759"/>
<evidence type="ECO:0000313" key="3">
    <source>
        <dbReference type="EMBL" id="VDI56708.1"/>
    </source>
</evidence>
<evidence type="ECO:0000256" key="1">
    <source>
        <dbReference type="SAM" id="MobiDB-lite"/>
    </source>
</evidence>
<feature type="transmembrane region" description="Helical" evidence="2">
    <location>
        <begin position="157"/>
        <end position="181"/>
    </location>
</feature>
<feature type="region of interest" description="Disordered" evidence="1">
    <location>
        <begin position="215"/>
        <end position="237"/>
    </location>
</feature>
<protein>
    <submittedName>
        <fullName evidence="3">Uncharacterized protein</fullName>
    </submittedName>
</protein>
<evidence type="ECO:0000313" key="4">
    <source>
        <dbReference type="Proteomes" id="UP000596742"/>
    </source>
</evidence>
<dbReference type="AlphaFoldDB" id="A0A8B6FZP9"/>
<organism evidence="3 4">
    <name type="scientific">Mytilus galloprovincialis</name>
    <name type="common">Mediterranean mussel</name>
    <dbReference type="NCBI Taxonomy" id="29158"/>
    <lineage>
        <taxon>Eukaryota</taxon>
        <taxon>Metazoa</taxon>
        <taxon>Spiralia</taxon>
        <taxon>Lophotrochozoa</taxon>
        <taxon>Mollusca</taxon>
        <taxon>Bivalvia</taxon>
        <taxon>Autobranchia</taxon>
        <taxon>Pteriomorphia</taxon>
        <taxon>Mytilida</taxon>
        <taxon>Mytiloidea</taxon>
        <taxon>Mytilidae</taxon>
        <taxon>Mytilinae</taxon>
        <taxon>Mytilus</taxon>
    </lineage>
</organism>
<dbReference type="GO" id="GO:0043252">
    <property type="term" value="P:sodium-independent organic anion transport"/>
    <property type="evidence" value="ECO:0007669"/>
    <property type="project" value="TreeGrafter"/>
</dbReference>
<proteinExistence type="predicted"/>
<feature type="compositionally biased region" description="Basic and acidic residues" evidence="1">
    <location>
        <begin position="219"/>
        <end position="237"/>
    </location>
</feature>
<dbReference type="Proteomes" id="UP000596742">
    <property type="component" value="Unassembled WGS sequence"/>
</dbReference>
<gene>
    <name evidence="3" type="ORF">MGAL_10B006764</name>
</gene>
<reference evidence="3" key="1">
    <citation type="submission" date="2018-11" db="EMBL/GenBank/DDBJ databases">
        <authorList>
            <person name="Alioto T."/>
            <person name="Alioto T."/>
        </authorList>
    </citation>
    <scope>NUCLEOTIDE SEQUENCE</scope>
</reference>
<dbReference type="GO" id="GO:0015347">
    <property type="term" value="F:sodium-independent organic anion transmembrane transporter activity"/>
    <property type="evidence" value="ECO:0007669"/>
    <property type="project" value="TreeGrafter"/>
</dbReference>
<accession>A0A8B6FZP9</accession>
<dbReference type="EMBL" id="UYJE01007642">
    <property type="protein sequence ID" value="VDI56708.1"/>
    <property type="molecule type" value="Genomic_DNA"/>
</dbReference>
<dbReference type="Pfam" id="PF03137">
    <property type="entry name" value="OATP"/>
    <property type="match status" value="1"/>
</dbReference>
<keyword evidence="2" id="KW-0812">Transmembrane</keyword>